<name>A0A0B4CM40_9FLAO</name>
<dbReference type="Pfam" id="PF14903">
    <property type="entry name" value="WG_beta_rep"/>
    <property type="match status" value="2"/>
</dbReference>
<dbReference type="AlphaFoldDB" id="A0A0B4CM40"/>
<sequence>MILASYLFYGQGNGLYKFQSENGKYGFMDENGKIKIKAEYLRVGDFGDGLCYVSKEVIKKGYKWIFIDTLGKKVFDIQDNFPQTGFNEGFAQISSFEEHWFVNKKGINEFGKTWKDGYGGFNNGIAFVSDVKFSDFYPINKKGERIDPKTVSRIEIYNSRKNDNSDIKDEIELRSNKLIAFQENDLWGFKDDLNNIVIEPKFYLVDKFQNGVCAVRINKQEFEFANDYFLDAIIDEKGVILNEIEMHCYLGFQGQLIEFYGAPHFGGGVHYLNKHGQLVTPIE</sequence>
<dbReference type="PANTHER" id="PTHR37841">
    <property type="entry name" value="GLR2918 PROTEIN"/>
    <property type="match status" value="1"/>
</dbReference>
<comment type="caution">
    <text evidence="1">The sequence shown here is derived from an EMBL/GenBank/DDBJ whole genome shotgun (WGS) entry which is preliminary data.</text>
</comment>
<protein>
    <recommendedName>
        <fullName evidence="3">WG repeat-containing protein</fullName>
    </recommendedName>
</protein>
<dbReference type="InterPro" id="IPR032774">
    <property type="entry name" value="WG_beta_rep"/>
</dbReference>
<evidence type="ECO:0000313" key="2">
    <source>
        <dbReference type="Proteomes" id="UP000031167"/>
    </source>
</evidence>
<gene>
    <name evidence="1" type="ORF">RM51_12295</name>
</gene>
<dbReference type="STRING" id="363331.RM51_12295"/>
<evidence type="ECO:0000313" key="1">
    <source>
        <dbReference type="EMBL" id="KIC62314.1"/>
    </source>
</evidence>
<dbReference type="EMBL" id="JWTA01000010">
    <property type="protein sequence ID" value="KIC62314.1"/>
    <property type="molecule type" value="Genomic_DNA"/>
</dbReference>
<keyword evidence="2" id="KW-1185">Reference proteome</keyword>
<proteinExistence type="predicted"/>
<dbReference type="Proteomes" id="UP000031167">
    <property type="component" value="Unassembled WGS sequence"/>
</dbReference>
<organism evidence="1 2">
    <name type="scientific">Chryseobacterium taiwanense</name>
    <dbReference type="NCBI Taxonomy" id="363331"/>
    <lineage>
        <taxon>Bacteria</taxon>
        <taxon>Pseudomonadati</taxon>
        <taxon>Bacteroidota</taxon>
        <taxon>Flavobacteriia</taxon>
        <taxon>Flavobacteriales</taxon>
        <taxon>Weeksellaceae</taxon>
        <taxon>Chryseobacterium group</taxon>
        <taxon>Chryseobacterium</taxon>
    </lineage>
</organism>
<reference evidence="1 2" key="1">
    <citation type="submission" date="2014-12" db="EMBL/GenBank/DDBJ databases">
        <title>Genome sequencing of Chryseobacterium taiwanense TPW19.</title>
        <authorList>
            <person name="Tan P.W."/>
            <person name="Chan K.-G."/>
        </authorList>
    </citation>
    <scope>NUCLEOTIDE SEQUENCE [LARGE SCALE GENOMIC DNA]</scope>
    <source>
        <strain evidence="1 2">TPW19</strain>
    </source>
</reference>
<accession>A0A0B4CM40</accession>
<evidence type="ECO:0008006" key="3">
    <source>
        <dbReference type="Google" id="ProtNLM"/>
    </source>
</evidence>
<dbReference type="PANTHER" id="PTHR37841:SF1">
    <property type="entry name" value="DUF3298 DOMAIN-CONTAINING PROTEIN"/>
    <property type="match status" value="1"/>
</dbReference>